<evidence type="ECO:0000313" key="3">
    <source>
        <dbReference type="Proteomes" id="UP000054921"/>
    </source>
</evidence>
<protein>
    <submittedName>
        <fullName evidence="2">Uncharacterized protein</fullName>
    </submittedName>
</protein>
<feature type="signal peptide" evidence="1">
    <location>
        <begin position="1"/>
        <end position="23"/>
    </location>
</feature>
<dbReference type="PATRIC" id="fig|28084.5.peg.1619"/>
<name>A0A0W0S8V4_9GAMM</name>
<dbReference type="AlphaFoldDB" id="A0A0W0S8V4"/>
<comment type="caution">
    <text evidence="2">The sequence shown here is derived from an EMBL/GenBank/DDBJ whole genome shotgun (WGS) entry which is preliminary data.</text>
</comment>
<organism evidence="2 3">
    <name type="scientific">Legionella cherrii</name>
    <dbReference type="NCBI Taxonomy" id="28084"/>
    <lineage>
        <taxon>Bacteria</taxon>
        <taxon>Pseudomonadati</taxon>
        <taxon>Pseudomonadota</taxon>
        <taxon>Gammaproteobacteria</taxon>
        <taxon>Legionellales</taxon>
        <taxon>Legionellaceae</taxon>
        <taxon>Legionella</taxon>
    </lineage>
</organism>
<dbReference type="RefSeq" id="WP_058387649.1">
    <property type="nucleotide sequence ID" value="NZ_LNXW01000013.1"/>
</dbReference>
<dbReference type="PROSITE" id="PS51257">
    <property type="entry name" value="PROKAR_LIPOPROTEIN"/>
    <property type="match status" value="1"/>
</dbReference>
<dbReference type="OrthoDB" id="5646539at2"/>
<dbReference type="EMBL" id="LNXW01000013">
    <property type="protein sequence ID" value="KTC79469.1"/>
    <property type="molecule type" value="Genomic_DNA"/>
</dbReference>
<proteinExistence type="predicted"/>
<accession>A0A0W0S8V4</accession>
<keyword evidence="1" id="KW-0732">Signal</keyword>
<sequence length="96" mass="10627">MNKLFAKVGIFSLLMSVTFFGWAGSCKAIAISCMQNGYYKGGEKAGKGLIKDCVLPVAMGNKKLPNTNFSPDQLQQCKTKLTEKLKSKMQQKMQQQ</sequence>
<evidence type="ECO:0000256" key="1">
    <source>
        <dbReference type="SAM" id="SignalP"/>
    </source>
</evidence>
<feature type="chain" id="PRO_5006911693" evidence="1">
    <location>
        <begin position="24"/>
        <end position="96"/>
    </location>
</feature>
<reference evidence="2 3" key="1">
    <citation type="submission" date="2015-11" db="EMBL/GenBank/DDBJ databases">
        <title>Genomic analysis of 38 Legionella species identifies large and diverse effector repertoires.</title>
        <authorList>
            <person name="Burstein D."/>
            <person name="Amaro F."/>
            <person name="Zusman T."/>
            <person name="Lifshitz Z."/>
            <person name="Cohen O."/>
            <person name="Gilbert J.A."/>
            <person name="Pupko T."/>
            <person name="Shuman H.A."/>
            <person name="Segal G."/>
        </authorList>
    </citation>
    <scope>NUCLEOTIDE SEQUENCE [LARGE SCALE GENOMIC DNA]</scope>
    <source>
        <strain evidence="2 3">ORW</strain>
    </source>
</reference>
<evidence type="ECO:0000313" key="2">
    <source>
        <dbReference type="EMBL" id="KTC79469.1"/>
    </source>
</evidence>
<dbReference type="STRING" id="28084.Lche_1489"/>
<dbReference type="Proteomes" id="UP000054921">
    <property type="component" value="Unassembled WGS sequence"/>
</dbReference>
<gene>
    <name evidence="2" type="ORF">Lche_1489</name>
</gene>